<organism evidence="3 4">
    <name type="scientific">Chitinophaga pollutisoli</name>
    <dbReference type="NCBI Taxonomy" id="3133966"/>
    <lineage>
        <taxon>Bacteria</taxon>
        <taxon>Pseudomonadati</taxon>
        <taxon>Bacteroidota</taxon>
        <taxon>Chitinophagia</taxon>
        <taxon>Chitinophagales</taxon>
        <taxon>Chitinophagaceae</taxon>
        <taxon>Chitinophaga</taxon>
    </lineage>
</organism>
<protein>
    <submittedName>
        <fullName evidence="3">MbcA/ParS/Xre antitoxin family protein</fullName>
    </submittedName>
</protein>
<evidence type="ECO:0000313" key="3">
    <source>
        <dbReference type="EMBL" id="WZN43368.1"/>
    </source>
</evidence>
<dbReference type="EMBL" id="CP149822">
    <property type="protein sequence ID" value="WZN43368.1"/>
    <property type="molecule type" value="Genomic_DNA"/>
</dbReference>
<feature type="domain" description="Antitoxin Xre/MbcA/ParS-like toxin-binding" evidence="2">
    <location>
        <begin position="112"/>
        <end position="159"/>
    </location>
</feature>
<reference evidence="4" key="1">
    <citation type="submission" date="2024-03" db="EMBL/GenBank/DDBJ databases">
        <title>Chitinophaga horti sp. nov., isolated from garden soil.</title>
        <authorList>
            <person name="Lee D.S."/>
            <person name="Han D.M."/>
            <person name="Baek J.H."/>
            <person name="Choi D.G."/>
            <person name="Jeon J.H."/>
            <person name="Jeon C.O."/>
        </authorList>
    </citation>
    <scope>NUCLEOTIDE SEQUENCE [LARGE SCALE GENOMIC DNA]</scope>
    <source>
        <strain evidence="4">GPA1</strain>
    </source>
</reference>
<gene>
    <name evidence="3" type="ORF">WJU16_10025</name>
</gene>
<proteinExistence type="predicted"/>
<dbReference type="Proteomes" id="UP001485459">
    <property type="component" value="Chromosome"/>
</dbReference>
<accession>A0ABZ2YV81</accession>
<evidence type="ECO:0000313" key="4">
    <source>
        <dbReference type="Proteomes" id="UP001485459"/>
    </source>
</evidence>
<dbReference type="Pfam" id="PF09722">
    <property type="entry name" value="Xre_MbcA_ParS_C"/>
    <property type="match status" value="1"/>
</dbReference>
<name>A0ABZ2YV81_9BACT</name>
<evidence type="ECO:0000256" key="1">
    <source>
        <dbReference type="SAM" id="MobiDB-lite"/>
    </source>
</evidence>
<dbReference type="InterPro" id="IPR024467">
    <property type="entry name" value="Xre/MbcA/ParS-like_toxin-bd"/>
</dbReference>
<evidence type="ECO:0000259" key="2">
    <source>
        <dbReference type="Pfam" id="PF09722"/>
    </source>
</evidence>
<feature type="region of interest" description="Disordered" evidence="1">
    <location>
        <begin position="1"/>
        <end position="22"/>
    </location>
</feature>
<dbReference type="RefSeq" id="WP_341838180.1">
    <property type="nucleotide sequence ID" value="NZ_CP149822.1"/>
</dbReference>
<keyword evidence="4" id="KW-1185">Reference proteome</keyword>
<sequence>MDNTPEKRRRGRPRKTERPEGAAHEVELQLMTYEDVLELRSVLFTKKIDLGKHGITKEQLTRLKEVFELDYDTLSAMLAVTNRALHLKKGRDLLNRGISERLIAIADVFSLGYHIFREREAFHAWLRAPRRSLGGLVPLQLMESLAGVESVKLELLRLDNFMI</sequence>